<evidence type="ECO:0000256" key="1">
    <source>
        <dbReference type="ARBA" id="ARBA00004651"/>
    </source>
</evidence>
<evidence type="ECO:0000256" key="8">
    <source>
        <dbReference type="ARBA" id="ARBA00023136"/>
    </source>
</evidence>
<feature type="transmembrane region" description="Helical" evidence="10">
    <location>
        <begin position="94"/>
        <end position="114"/>
    </location>
</feature>
<dbReference type="STRING" id="1221996.QY95_03572"/>
<dbReference type="GO" id="GO:0015297">
    <property type="term" value="F:antiporter activity"/>
    <property type="evidence" value="ECO:0007669"/>
    <property type="project" value="InterPro"/>
</dbReference>
<evidence type="ECO:0000256" key="5">
    <source>
        <dbReference type="ARBA" id="ARBA00022475"/>
    </source>
</evidence>
<feature type="transmembrane region" description="Helical" evidence="10">
    <location>
        <begin position="20"/>
        <end position="37"/>
    </location>
</feature>
<keyword evidence="6 10" id="KW-0812">Transmembrane</keyword>
<evidence type="ECO:0000256" key="10">
    <source>
        <dbReference type="SAM" id="Phobius"/>
    </source>
</evidence>
<feature type="transmembrane region" description="Helical" evidence="10">
    <location>
        <begin position="134"/>
        <end position="158"/>
    </location>
</feature>
<dbReference type="Proteomes" id="UP000031563">
    <property type="component" value="Unassembled WGS sequence"/>
</dbReference>
<organism evidence="11 12">
    <name type="scientific">Bacillus thermotolerans</name>
    <name type="common">Quasibacillus thermotolerans</name>
    <dbReference type="NCBI Taxonomy" id="1221996"/>
    <lineage>
        <taxon>Bacteria</taxon>
        <taxon>Bacillati</taxon>
        <taxon>Bacillota</taxon>
        <taxon>Bacilli</taxon>
        <taxon>Bacillales</taxon>
        <taxon>Bacillaceae</taxon>
        <taxon>Bacillus</taxon>
    </lineage>
</organism>
<dbReference type="InterPro" id="IPR051327">
    <property type="entry name" value="MATE_MepA_subfamily"/>
</dbReference>
<dbReference type="AlphaFoldDB" id="A0A0F5HPJ7"/>
<dbReference type="PANTHER" id="PTHR43823">
    <property type="entry name" value="SPORULATION PROTEIN YKVU"/>
    <property type="match status" value="1"/>
</dbReference>
<keyword evidence="12" id="KW-1185">Reference proteome</keyword>
<keyword evidence="9" id="KW-0046">Antibiotic resistance</keyword>
<dbReference type="NCBIfam" id="TIGR00797">
    <property type="entry name" value="matE"/>
    <property type="match status" value="1"/>
</dbReference>
<feature type="transmembrane region" description="Helical" evidence="10">
    <location>
        <begin position="57"/>
        <end position="82"/>
    </location>
</feature>
<sequence>MSETHQSLMKLPLHKVFLKYFIPATLGLLLMSVNILIDGLFVGNGVGAEALAAVNLAYPVISLIMAISLWIGVGGATVYSILSGGNQPKKASGIFSMSVAATFLISLLVGILSIPNIEIIAQWLGANADTFPYVIDYLLIMLLFSWTLALLQVISTFVRNDGSPLLSMVALGVTSVVNIILNYFTIFVWGLGVKGAAISTIVGGAAGLLVLSLHFFNRHAQLRNMSFQWSWKFLMSIFSIGFPSFLAEAGFLIFVTGYNLSIVELAGTAGVAAFSVINYLHGFMFLAFFGIEMALQPMISYFHGAKETERIKGSVRIGEKTSLALGILLLGVGWGTAPFLVSLFGIESAEIQQLAVEGIRLFFIAYIFLGYNFVYMSYYQSVGQVGPSVMIILCRSFVFFLILLWVLPKFMGITGIWLSLPISEFLVTIFLFFFSRKQVLGQRQPDVM</sequence>
<dbReference type="RefSeq" id="WP_040037618.1">
    <property type="nucleotide sequence ID" value="NZ_JWIQ02000063.1"/>
</dbReference>
<gene>
    <name evidence="11" type="ORF">QY95_03572</name>
</gene>
<dbReference type="EMBL" id="JWIR02000075">
    <property type="protein sequence ID" value="KKB35168.1"/>
    <property type="molecule type" value="Genomic_DNA"/>
</dbReference>
<comment type="caution">
    <text evidence="11">The sequence shown here is derived from an EMBL/GenBank/DDBJ whole genome shotgun (WGS) entry which is preliminary data.</text>
</comment>
<dbReference type="PIRSF" id="PIRSF006603">
    <property type="entry name" value="DinF"/>
    <property type="match status" value="1"/>
</dbReference>
<feature type="transmembrane region" description="Helical" evidence="10">
    <location>
        <begin position="388"/>
        <end position="407"/>
    </location>
</feature>
<dbReference type="OrthoDB" id="9811110at2"/>
<comment type="similarity">
    <text evidence="2">Belongs to the multi antimicrobial extrusion (MATE) (TC 2.A.66.1) family. MepA subfamily.</text>
</comment>
<keyword evidence="5" id="KW-1003">Cell membrane</keyword>
<feature type="transmembrane region" description="Helical" evidence="10">
    <location>
        <begin position="165"/>
        <end position="190"/>
    </location>
</feature>
<keyword evidence="8 10" id="KW-0472">Membrane</keyword>
<protein>
    <recommendedName>
        <fullName evidence="3">Multidrug export protein MepA</fullName>
    </recommendedName>
</protein>
<dbReference type="InterPro" id="IPR045070">
    <property type="entry name" value="MATE_MepA-like"/>
</dbReference>
<feature type="transmembrane region" description="Helical" evidence="10">
    <location>
        <begin position="358"/>
        <end position="376"/>
    </location>
</feature>
<keyword evidence="4" id="KW-0813">Transport</keyword>
<evidence type="ECO:0000313" key="11">
    <source>
        <dbReference type="EMBL" id="KKB35168.1"/>
    </source>
</evidence>
<feature type="transmembrane region" description="Helical" evidence="10">
    <location>
        <begin position="323"/>
        <end position="346"/>
    </location>
</feature>
<dbReference type="PANTHER" id="PTHR43823:SF4">
    <property type="entry name" value="SPORULATION PROTEIN YKVU"/>
    <property type="match status" value="1"/>
</dbReference>
<evidence type="ECO:0000256" key="2">
    <source>
        <dbReference type="ARBA" id="ARBA00008417"/>
    </source>
</evidence>
<evidence type="ECO:0000256" key="4">
    <source>
        <dbReference type="ARBA" id="ARBA00022448"/>
    </source>
</evidence>
<evidence type="ECO:0000256" key="6">
    <source>
        <dbReference type="ARBA" id="ARBA00022692"/>
    </source>
</evidence>
<dbReference type="GO" id="GO:0005886">
    <property type="term" value="C:plasma membrane"/>
    <property type="evidence" value="ECO:0007669"/>
    <property type="project" value="UniProtKB-SubCell"/>
</dbReference>
<comment type="subcellular location">
    <subcellularLocation>
        <location evidence="1">Cell membrane</location>
        <topology evidence="1">Multi-pass membrane protein</topology>
    </subcellularLocation>
</comment>
<feature type="transmembrane region" description="Helical" evidence="10">
    <location>
        <begin position="196"/>
        <end position="216"/>
    </location>
</feature>
<proteinExistence type="inferred from homology"/>
<dbReference type="InterPro" id="IPR048279">
    <property type="entry name" value="MdtK-like"/>
</dbReference>
<dbReference type="GO" id="GO:0046677">
    <property type="term" value="P:response to antibiotic"/>
    <property type="evidence" value="ECO:0007669"/>
    <property type="project" value="UniProtKB-KW"/>
</dbReference>
<feature type="transmembrane region" description="Helical" evidence="10">
    <location>
        <begin position="413"/>
        <end position="434"/>
    </location>
</feature>
<feature type="transmembrane region" description="Helical" evidence="10">
    <location>
        <begin position="237"/>
        <end position="260"/>
    </location>
</feature>
<dbReference type="InterPro" id="IPR002528">
    <property type="entry name" value="MATE_fam"/>
</dbReference>
<evidence type="ECO:0000256" key="3">
    <source>
        <dbReference type="ARBA" id="ARBA00022106"/>
    </source>
</evidence>
<feature type="transmembrane region" description="Helical" evidence="10">
    <location>
        <begin position="280"/>
        <end position="302"/>
    </location>
</feature>
<keyword evidence="7 10" id="KW-1133">Transmembrane helix</keyword>
<name>A0A0F5HPJ7_BACTR</name>
<dbReference type="CDD" id="cd13143">
    <property type="entry name" value="MATE_MepA_like"/>
    <property type="match status" value="1"/>
</dbReference>
<reference evidence="11" key="1">
    <citation type="submission" date="2015-02" db="EMBL/GenBank/DDBJ databases">
        <title>Genome Assembly of Bacillaceae bacterium MTCC 8252.</title>
        <authorList>
            <person name="Verma A."/>
            <person name="Khatri I."/>
            <person name="Mual P."/>
            <person name="Subramanian S."/>
            <person name="Krishnamurthi S."/>
        </authorList>
    </citation>
    <scope>NUCLEOTIDE SEQUENCE [LARGE SCALE GENOMIC DNA]</scope>
    <source>
        <strain evidence="11">MTCC 8252</strain>
    </source>
</reference>
<accession>A0A0F5HPJ7</accession>
<evidence type="ECO:0000256" key="9">
    <source>
        <dbReference type="ARBA" id="ARBA00023251"/>
    </source>
</evidence>
<dbReference type="GO" id="GO:0042910">
    <property type="term" value="F:xenobiotic transmembrane transporter activity"/>
    <property type="evidence" value="ECO:0007669"/>
    <property type="project" value="InterPro"/>
</dbReference>
<dbReference type="Pfam" id="PF01554">
    <property type="entry name" value="MatE"/>
    <property type="match status" value="2"/>
</dbReference>
<evidence type="ECO:0000256" key="7">
    <source>
        <dbReference type="ARBA" id="ARBA00022989"/>
    </source>
</evidence>
<evidence type="ECO:0000313" key="12">
    <source>
        <dbReference type="Proteomes" id="UP000031563"/>
    </source>
</evidence>